<evidence type="ECO:0000313" key="10">
    <source>
        <dbReference type="EMBL" id="WOL14058.1"/>
    </source>
</evidence>
<reference evidence="10 11" key="1">
    <citation type="submission" date="2023-10" db="EMBL/GenBank/DDBJ databases">
        <title>Chromosome-scale genome assembly provides insights into flower coloration mechanisms of Canna indica.</title>
        <authorList>
            <person name="Li C."/>
        </authorList>
    </citation>
    <scope>NUCLEOTIDE SEQUENCE [LARGE SCALE GENOMIC DNA]</scope>
    <source>
        <tissue evidence="10">Flower</tissue>
    </source>
</reference>
<evidence type="ECO:0000256" key="4">
    <source>
        <dbReference type="ARBA" id="ARBA00022475"/>
    </source>
</evidence>
<evidence type="ECO:0000256" key="7">
    <source>
        <dbReference type="ARBA" id="ARBA00023136"/>
    </source>
</evidence>
<evidence type="ECO:0000256" key="8">
    <source>
        <dbReference type="RuleBase" id="RU361233"/>
    </source>
</evidence>
<evidence type="ECO:0000256" key="1">
    <source>
        <dbReference type="ARBA" id="ARBA00004651"/>
    </source>
</evidence>
<evidence type="ECO:0000259" key="9">
    <source>
        <dbReference type="Pfam" id="PF04535"/>
    </source>
</evidence>
<dbReference type="Proteomes" id="UP001327560">
    <property type="component" value="Chromosome 7"/>
</dbReference>
<feature type="transmembrane region" description="Helical" evidence="8">
    <location>
        <begin position="25"/>
        <end position="48"/>
    </location>
</feature>
<protein>
    <recommendedName>
        <fullName evidence="8">CASP-like protein</fullName>
    </recommendedName>
</protein>
<keyword evidence="6 8" id="KW-1133">Transmembrane helix</keyword>
<evidence type="ECO:0000256" key="6">
    <source>
        <dbReference type="ARBA" id="ARBA00022989"/>
    </source>
</evidence>
<feature type="domain" description="Casparian strip membrane protein" evidence="9">
    <location>
        <begin position="25"/>
        <end position="154"/>
    </location>
</feature>
<feature type="transmembrane region" description="Helical" evidence="8">
    <location>
        <begin position="60"/>
        <end position="77"/>
    </location>
</feature>
<proteinExistence type="inferred from homology"/>
<keyword evidence="4 8" id="KW-1003">Cell membrane</keyword>
<accession>A0AAQ3KSB4</accession>
<dbReference type="EMBL" id="CP136896">
    <property type="protein sequence ID" value="WOL14058.1"/>
    <property type="molecule type" value="Genomic_DNA"/>
</dbReference>
<gene>
    <name evidence="10" type="ORF">Cni_G22838</name>
</gene>
<evidence type="ECO:0000313" key="11">
    <source>
        <dbReference type="Proteomes" id="UP001327560"/>
    </source>
</evidence>
<dbReference type="InterPro" id="IPR006702">
    <property type="entry name" value="CASP_dom"/>
</dbReference>
<evidence type="ECO:0000256" key="3">
    <source>
        <dbReference type="ARBA" id="ARBA00011489"/>
    </source>
</evidence>
<dbReference type="PANTHER" id="PTHR33573">
    <property type="entry name" value="CASP-LIKE PROTEIN 4A4"/>
    <property type="match status" value="1"/>
</dbReference>
<feature type="transmembrane region" description="Helical" evidence="8">
    <location>
        <begin position="145"/>
        <end position="167"/>
    </location>
</feature>
<dbReference type="PANTHER" id="PTHR33573:SF56">
    <property type="entry name" value="CASP-LIKE PROTEIN 4C1"/>
    <property type="match status" value="1"/>
</dbReference>
<organism evidence="10 11">
    <name type="scientific">Canna indica</name>
    <name type="common">Indian-shot</name>
    <dbReference type="NCBI Taxonomy" id="4628"/>
    <lineage>
        <taxon>Eukaryota</taxon>
        <taxon>Viridiplantae</taxon>
        <taxon>Streptophyta</taxon>
        <taxon>Embryophyta</taxon>
        <taxon>Tracheophyta</taxon>
        <taxon>Spermatophyta</taxon>
        <taxon>Magnoliopsida</taxon>
        <taxon>Liliopsida</taxon>
        <taxon>Zingiberales</taxon>
        <taxon>Cannaceae</taxon>
        <taxon>Canna</taxon>
    </lineage>
</organism>
<keyword evidence="7 8" id="KW-0472">Membrane</keyword>
<dbReference type="Pfam" id="PF04535">
    <property type="entry name" value="CASP_dom"/>
    <property type="match status" value="1"/>
</dbReference>
<dbReference type="GO" id="GO:0005886">
    <property type="term" value="C:plasma membrane"/>
    <property type="evidence" value="ECO:0007669"/>
    <property type="project" value="UniProtKB-SubCell"/>
</dbReference>
<comment type="subunit">
    <text evidence="3 8">Homodimer and heterodimers.</text>
</comment>
<comment type="caution">
    <text evidence="8">Lacks conserved residue(s) required for the propagation of feature annotation.</text>
</comment>
<comment type="similarity">
    <text evidence="2 8">Belongs to the Casparian strip membrane proteins (CASP) family.</text>
</comment>
<comment type="subcellular location">
    <subcellularLocation>
        <location evidence="1 8">Cell membrane</location>
        <topology evidence="1 8">Multi-pass membrane protein</topology>
    </subcellularLocation>
</comment>
<name>A0AAQ3KSB4_9LILI</name>
<keyword evidence="5 8" id="KW-0812">Transmembrane</keyword>
<evidence type="ECO:0000256" key="5">
    <source>
        <dbReference type="ARBA" id="ARBA00022692"/>
    </source>
</evidence>
<dbReference type="AlphaFoldDB" id="A0AAQ3KSB4"/>
<sequence>MPSPLPNGDAAPRPPLPSATSSPPLNLLILPLRLITFGFSLAAAVSTATNHSPSWLRFHSFRFVFAANAIVAAYSVFEACASAYEIAKGGATLFPEPMQLLFDFAHDQTFAYMAVAAAAAGAADARRLSAAGECSGFCVRADVSVALGFGAFFFLALASLVSGFRLARYVTGGSRRHT</sequence>
<evidence type="ECO:0000256" key="2">
    <source>
        <dbReference type="ARBA" id="ARBA00007651"/>
    </source>
</evidence>
<keyword evidence="11" id="KW-1185">Reference proteome</keyword>